<keyword evidence="3" id="KW-1185">Reference proteome</keyword>
<dbReference type="RefSeq" id="WP_379879658.1">
    <property type="nucleotide sequence ID" value="NZ_JBHPON010000001.1"/>
</dbReference>
<dbReference type="EC" id="2.1.-.-" evidence="2"/>
<reference evidence="2 3" key="1">
    <citation type="submission" date="2024-09" db="EMBL/GenBank/DDBJ databases">
        <authorList>
            <person name="Zhang Z.-H."/>
        </authorList>
    </citation>
    <scope>NUCLEOTIDE SEQUENCE [LARGE SCALE GENOMIC DNA]</scope>
    <source>
        <strain evidence="2 3">HHTR114</strain>
    </source>
</reference>
<evidence type="ECO:0000313" key="2">
    <source>
        <dbReference type="EMBL" id="MFC6035011.1"/>
    </source>
</evidence>
<dbReference type="SUPFAM" id="SSF53335">
    <property type="entry name" value="S-adenosyl-L-methionine-dependent methyltransferases"/>
    <property type="match status" value="1"/>
</dbReference>
<dbReference type="Pfam" id="PF13649">
    <property type="entry name" value="Methyltransf_25"/>
    <property type="match status" value="1"/>
</dbReference>
<accession>A0ABW1KSH7</accession>
<keyword evidence="2" id="KW-0808">Transferase</keyword>
<name>A0ABW1KSH7_9PROT</name>
<evidence type="ECO:0000313" key="3">
    <source>
        <dbReference type="Proteomes" id="UP001596116"/>
    </source>
</evidence>
<organism evidence="2 3">
    <name type="scientific">Hyphococcus aureus</name>
    <dbReference type="NCBI Taxonomy" id="2666033"/>
    <lineage>
        <taxon>Bacteria</taxon>
        <taxon>Pseudomonadati</taxon>
        <taxon>Pseudomonadota</taxon>
        <taxon>Alphaproteobacteria</taxon>
        <taxon>Parvularculales</taxon>
        <taxon>Parvularculaceae</taxon>
        <taxon>Hyphococcus</taxon>
    </lineage>
</organism>
<protein>
    <submittedName>
        <fullName evidence="2">Class I SAM-dependent methyltransferase</fullName>
        <ecNumber evidence="2">2.1.-.-</ecNumber>
    </submittedName>
</protein>
<dbReference type="InterPro" id="IPR029063">
    <property type="entry name" value="SAM-dependent_MTases_sf"/>
</dbReference>
<feature type="domain" description="Methyltransferase" evidence="1">
    <location>
        <begin position="90"/>
        <end position="180"/>
    </location>
</feature>
<dbReference type="InterPro" id="IPR041698">
    <property type="entry name" value="Methyltransf_25"/>
</dbReference>
<sequence>MKQRLVSLARAAGLLPAFDALRYMRSKWASAKENARFCEAHPDFIPPPLWWMHDMYRHTSFDLYWKTGGETAAALTRLIDAHVKTDTPRVADWGCGLARVLRHLPAQYQRTGFDYNEHAVQWCADHIEGAQFFHNGLMPPLPAAAASFDALYALSVFTHLSEAAHDAWMHDIARVLAPGGIFLGAFHVNLAPGQLLPEEQARFDAGKLVVRGRVKEGSRTYVAYHPESWLRNHLFHGWEILEGPVEFFGQTLFVARRP</sequence>
<evidence type="ECO:0000259" key="1">
    <source>
        <dbReference type="Pfam" id="PF13649"/>
    </source>
</evidence>
<dbReference type="GO" id="GO:0032259">
    <property type="term" value="P:methylation"/>
    <property type="evidence" value="ECO:0007669"/>
    <property type="project" value="UniProtKB-KW"/>
</dbReference>
<dbReference type="EMBL" id="JBHPON010000001">
    <property type="protein sequence ID" value="MFC6035011.1"/>
    <property type="molecule type" value="Genomic_DNA"/>
</dbReference>
<gene>
    <name evidence="2" type="ORF">ACFMB1_05615</name>
</gene>
<comment type="caution">
    <text evidence="2">The sequence shown here is derived from an EMBL/GenBank/DDBJ whole genome shotgun (WGS) entry which is preliminary data.</text>
</comment>
<dbReference type="Gene3D" id="3.40.50.150">
    <property type="entry name" value="Vaccinia Virus protein VP39"/>
    <property type="match status" value="1"/>
</dbReference>
<dbReference type="GO" id="GO:0008168">
    <property type="term" value="F:methyltransferase activity"/>
    <property type="evidence" value="ECO:0007669"/>
    <property type="project" value="UniProtKB-KW"/>
</dbReference>
<keyword evidence="2" id="KW-0489">Methyltransferase</keyword>
<dbReference type="Proteomes" id="UP001596116">
    <property type="component" value="Unassembled WGS sequence"/>
</dbReference>
<dbReference type="CDD" id="cd02440">
    <property type="entry name" value="AdoMet_MTases"/>
    <property type="match status" value="1"/>
</dbReference>
<proteinExistence type="predicted"/>